<proteinExistence type="predicted"/>
<dbReference type="InterPro" id="IPR046947">
    <property type="entry name" value="LytR-like"/>
</dbReference>
<dbReference type="PROSITE" id="PS50110">
    <property type="entry name" value="RESPONSE_REGULATORY"/>
    <property type="match status" value="1"/>
</dbReference>
<sequence>MTTIIIEDEKPAARLLQRKLEKLQINVTVLLHSVEEAIEWFSNHPHPDLIFLDIQLSDGLSFAIFEAVEIKSAIIFTTAYDEYALRAFKLNSIDYLLKPIDEDDLEIAVNKYKSRVPEKAPENPSLALDFEAIKRMLTNPFEKNYKKRFTLKIGQHLKVISVDEIECFYSENKGTYLHTFDNRDYLLETTLEVLEQELDPAAFYRISRKFIIPLKAIKEIVVYSNSRLKIILPTYKAEEVIVSREKVADFKNWIG</sequence>
<evidence type="ECO:0000256" key="1">
    <source>
        <dbReference type="PROSITE-ProRule" id="PRU00169"/>
    </source>
</evidence>
<dbReference type="GO" id="GO:0003677">
    <property type="term" value="F:DNA binding"/>
    <property type="evidence" value="ECO:0007669"/>
    <property type="project" value="InterPro"/>
</dbReference>
<evidence type="ECO:0000313" key="4">
    <source>
        <dbReference type="EMBL" id="OAZ04408.1"/>
    </source>
</evidence>
<dbReference type="GO" id="GO:0000156">
    <property type="term" value="F:phosphorelay response regulator activity"/>
    <property type="evidence" value="ECO:0007669"/>
    <property type="project" value="InterPro"/>
</dbReference>
<name>A0A199XRM1_9FLAO</name>
<evidence type="ECO:0000313" key="5">
    <source>
        <dbReference type="Proteomes" id="UP000093807"/>
    </source>
</evidence>
<organism evidence="4 5">
    <name type="scientific">Flavobacterium succinicans</name>
    <dbReference type="NCBI Taxonomy" id="29536"/>
    <lineage>
        <taxon>Bacteria</taxon>
        <taxon>Pseudomonadati</taxon>
        <taxon>Bacteroidota</taxon>
        <taxon>Flavobacteriia</taxon>
        <taxon>Flavobacteriales</taxon>
        <taxon>Flavobacteriaceae</taxon>
        <taxon>Flavobacterium</taxon>
    </lineage>
</organism>
<dbReference type="InterPro" id="IPR001789">
    <property type="entry name" value="Sig_transdc_resp-reg_receiver"/>
</dbReference>
<feature type="domain" description="HTH LytTR-type" evidence="3">
    <location>
        <begin position="149"/>
        <end position="255"/>
    </location>
</feature>
<dbReference type="InterPro" id="IPR007492">
    <property type="entry name" value="LytTR_DNA-bd_dom"/>
</dbReference>
<dbReference type="PANTHER" id="PTHR37299">
    <property type="entry name" value="TRANSCRIPTIONAL REGULATOR-RELATED"/>
    <property type="match status" value="1"/>
</dbReference>
<dbReference type="PANTHER" id="PTHR37299:SF1">
    <property type="entry name" value="STAGE 0 SPORULATION PROTEIN A HOMOLOG"/>
    <property type="match status" value="1"/>
</dbReference>
<dbReference type="SMART" id="SM00448">
    <property type="entry name" value="REC"/>
    <property type="match status" value="1"/>
</dbReference>
<dbReference type="AlphaFoldDB" id="A0A199XRM1"/>
<gene>
    <name evidence="4" type="primary">lytR_3</name>
    <name evidence="4" type="ORF">FLB_14060</name>
</gene>
<comment type="caution">
    <text evidence="4">The sequence shown here is derived from an EMBL/GenBank/DDBJ whole genome shotgun (WGS) entry which is preliminary data.</text>
</comment>
<feature type="domain" description="Response regulatory" evidence="2">
    <location>
        <begin position="2"/>
        <end position="113"/>
    </location>
</feature>
<dbReference type="Proteomes" id="UP000093807">
    <property type="component" value="Unassembled WGS sequence"/>
</dbReference>
<dbReference type="EMBL" id="JMTM01000035">
    <property type="protein sequence ID" value="OAZ04408.1"/>
    <property type="molecule type" value="Genomic_DNA"/>
</dbReference>
<evidence type="ECO:0000259" key="2">
    <source>
        <dbReference type="PROSITE" id="PS50110"/>
    </source>
</evidence>
<dbReference type="FunFam" id="3.40.50.2300:FF:000361">
    <property type="entry name" value="Two-component system response regulator"/>
    <property type="match status" value="1"/>
</dbReference>
<dbReference type="OrthoDB" id="2168082at2"/>
<dbReference type="SMART" id="SM00850">
    <property type="entry name" value="LytTR"/>
    <property type="match status" value="1"/>
</dbReference>
<dbReference type="Gene3D" id="3.40.50.2300">
    <property type="match status" value="1"/>
</dbReference>
<accession>A0A199XRM1</accession>
<dbReference type="Pfam" id="PF00072">
    <property type="entry name" value="Response_reg"/>
    <property type="match status" value="1"/>
</dbReference>
<dbReference type="SUPFAM" id="SSF52172">
    <property type="entry name" value="CheY-like"/>
    <property type="match status" value="1"/>
</dbReference>
<keyword evidence="1" id="KW-0597">Phosphoprotein</keyword>
<dbReference type="InterPro" id="IPR011006">
    <property type="entry name" value="CheY-like_superfamily"/>
</dbReference>
<reference evidence="4 5" key="1">
    <citation type="submission" date="2016-06" db="EMBL/GenBank/DDBJ databases">
        <title>Draft genome sequence of Flavobacterium succinicans strain DD5b.</title>
        <authorList>
            <person name="Poehlein A."/>
            <person name="Daniel R."/>
            <person name="Simeonova D.D."/>
        </authorList>
    </citation>
    <scope>NUCLEOTIDE SEQUENCE [LARGE SCALE GENOMIC DNA]</scope>
    <source>
        <strain evidence="4 5">DD5b</strain>
    </source>
</reference>
<keyword evidence="5" id="KW-1185">Reference proteome</keyword>
<dbReference type="PROSITE" id="PS50930">
    <property type="entry name" value="HTH_LYTTR"/>
    <property type="match status" value="1"/>
</dbReference>
<feature type="modified residue" description="4-aspartylphosphate" evidence="1">
    <location>
        <position position="53"/>
    </location>
</feature>
<dbReference type="RefSeq" id="WP_064715210.1">
    <property type="nucleotide sequence ID" value="NZ_JMTM01000035.1"/>
</dbReference>
<protein>
    <submittedName>
        <fullName evidence="4">Sensory transduction protein LytR</fullName>
    </submittedName>
</protein>
<evidence type="ECO:0000259" key="3">
    <source>
        <dbReference type="PROSITE" id="PS50930"/>
    </source>
</evidence>
<dbReference type="Gene3D" id="2.40.50.1020">
    <property type="entry name" value="LytTr DNA-binding domain"/>
    <property type="match status" value="1"/>
</dbReference>
<dbReference type="PATRIC" id="fig|29536.5.peg.1474"/>
<dbReference type="Pfam" id="PF04397">
    <property type="entry name" value="LytTR"/>
    <property type="match status" value="1"/>
</dbReference>